<evidence type="ECO:0000256" key="1">
    <source>
        <dbReference type="SAM" id="MobiDB-lite"/>
    </source>
</evidence>
<evidence type="ECO:0000313" key="2">
    <source>
        <dbReference type="EMBL" id="ABM13145.1"/>
    </source>
</evidence>
<dbReference type="HOGENOM" id="CLU_2494646_0_0_11"/>
<dbReference type="KEGG" id="mva:Mvan_2331"/>
<keyword evidence="3" id="KW-1185">Reference proteome</keyword>
<dbReference type="Proteomes" id="UP000009159">
    <property type="component" value="Chromosome"/>
</dbReference>
<gene>
    <name evidence="2" type="ordered locus">Mvan_2331</name>
</gene>
<evidence type="ECO:0000313" key="3">
    <source>
        <dbReference type="Proteomes" id="UP000009159"/>
    </source>
</evidence>
<feature type="region of interest" description="Disordered" evidence="1">
    <location>
        <begin position="34"/>
        <end position="71"/>
    </location>
</feature>
<proteinExistence type="predicted"/>
<name>A1T7J5_MYCVP</name>
<dbReference type="AlphaFoldDB" id="A1T7J5"/>
<sequence length="86" mass="9507">MLMVKPLDARRSDVSSISVHHQCIAPAAPVDQIRGRQSPSIEPGRRHRLHSCSQERMSSQEEAYTGRVAGAAGATSMRDRVTWTVH</sequence>
<dbReference type="EMBL" id="CP000511">
    <property type="protein sequence ID" value="ABM13145.1"/>
    <property type="molecule type" value="Genomic_DNA"/>
</dbReference>
<feature type="compositionally biased region" description="Polar residues" evidence="1">
    <location>
        <begin position="51"/>
        <end position="62"/>
    </location>
</feature>
<protein>
    <submittedName>
        <fullName evidence="2">Uncharacterized protein</fullName>
    </submittedName>
</protein>
<organism evidence="2 3">
    <name type="scientific">Mycolicibacterium vanbaalenii (strain DSM 7251 / JCM 13017 / BCRC 16820 / KCTC 9966 / NRRL B-24157 / PYR-1)</name>
    <name type="common">Mycobacterium vanbaalenii</name>
    <dbReference type="NCBI Taxonomy" id="350058"/>
    <lineage>
        <taxon>Bacteria</taxon>
        <taxon>Bacillati</taxon>
        <taxon>Actinomycetota</taxon>
        <taxon>Actinomycetes</taxon>
        <taxon>Mycobacteriales</taxon>
        <taxon>Mycobacteriaceae</taxon>
        <taxon>Mycolicibacterium</taxon>
    </lineage>
</organism>
<accession>A1T7J5</accession>
<reference evidence="2" key="1">
    <citation type="submission" date="2006-12" db="EMBL/GenBank/DDBJ databases">
        <title>Complete sequence of Mycobacterium vanbaalenii PYR-1.</title>
        <authorList>
            <consortium name="US DOE Joint Genome Institute"/>
            <person name="Copeland A."/>
            <person name="Lucas S."/>
            <person name="Lapidus A."/>
            <person name="Barry K."/>
            <person name="Detter J.C."/>
            <person name="Glavina del Rio T."/>
            <person name="Hammon N."/>
            <person name="Israni S."/>
            <person name="Dalin E."/>
            <person name="Tice H."/>
            <person name="Pitluck S."/>
            <person name="Singan V."/>
            <person name="Schmutz J."/>
            <person name="Larimer F."/>
            <person name="Land M."/>
            <person name="Hauser L."/>
            <person name="Kyrpides N."/>
            <person name="Anderson I.J."/>
            <person name="Miller C."/>
            <person name="Richardson P."/>
        </authorList>
    </citation>
    <scope>NUCLEOTIDE SEQUENCE [LARGE SCALE GENOMIC DNA]</scope>
    <source>
        <strain evidence="2">PYR-1</strain>
    </source>
</reference>